<dbReference type="InParanoid" id="A0A401GF51"/>
<dbReference type="RefSeq" id="XP_027611711.1">
    <property type="nucleotide sequence ID" value="XM_027755910.1"/>
</dbReference>
<keyword evidence="3" id="KW-1185">Reference proteome</keyword>
<proteinExistence type="predicted"/>
<dbReference type="Proteomes" id="UP000287166">
    <property type="component" value="Unassembled WGS sequence"/>
</dbReference>
<dbReference type="STRING" id="139825.A0A401GF51"/>
<name>A0A401GF51_9APHY</name>
<dbReference type="SUPFAM" id="SSF53383">
    <property type="entry name" value="PLP-dependent transferases"/>
    <property type="match status" value="1"/>
</dbReference>
<gene>
    <name evidence="2" type="ORF">SCP_0305180</name>
</gene>
<dbReference type="InterPro" id="IPR015424">
    <property type="entry name" value="PyrdxlP-dep_Trfase"/>
</dbReference>
<organism evidence="2 3">
    <name type="scientific">Sparassis crispa</name>
    <dbReference type="NCBI Taxonomy" id="139825"/>
    <lineage>
        <taxon>Eukaryota</taxon>
        <taxon>Fungi</taxon>
        <taxon>Dikarya</taxon>
        <taxon>Basidiomycota</taxon>
        <taxon>Agaricomycotina</taxon>
        <taxon>Agaricomycetes</taxon>
        <taxon>Polyporales</taxon>
        <taxon>Sparassidaceae</taxon>
        <taxon>Sparassis</taxon>
    </lineage>
</organism>
<comment type="caution">
    <text evidence="2">The sequence shown here is derived from an EMBL/GenBank/DDBJ whole genome shotgun (WGS) entry which is preliminary data.</text>
</comment>
<protein>
    <recommendedName>
        <fullName evidence="1">Aminotransferase class V domain-containing protein</fullName>
    </recommendedName>
</protein>
<dbReference type="OrthoDB" id="10264306at2759"/>
<dbReference type="AlphaFoldDB" id="A0A401GF51"/>
<dbReference type="EMBL" id="BFAD01000003">
    <property type="protein sequence ID" value="GBE80798.1"/>
    <property type="molecule type" value="Genomic_DNA"/>
</dbReference>
<dbReference type="Pfam" id="PF00266">
    <property type="entry name" value="Aminotran_5"/>
    <property type="match status" value="1"/>
</dbReference>
<evidence type="ECO:0000313" key="2">
    <source>
        <dbReference type="EMBL" id="GBE80798.1"/>
    </source>
</evidence>
<accession>A0A401GF51</accession>
<sequence length="179" mass="19688">MFSLTDHPVDAMAVSFYKMFGYPTGIGALIAKEEFLAQLDRPWFAGGTVDVVQVPGMNVTMSSHQHERFEVRPVSLPTAFQPANFLLQDGTINYLNLSVITEGLRFLSAYLPFLPLRLSSLTSYLVSSLSQLRHESTGTPVVRVLSRVPSRQLTAIGEQSDTGSTVSVVFLFVGLPYLT</sequence>
<dbReference type="InterPro" id="IPR000192">
    <property type="entry name" value="Aminotrans_V_dom"/>
</dbReference>
<evidence type="ECO:0000259" key="1">
    <source>
        <dbReference type="Pfam" id="PF00266"/>
    </source>
</evidence>
<dbReference type="InterPro" id="IPR015421">
    <property type="entry name" value="PyrdxlP-dep_Trfase_major"/>
</dbReference>
<evidence type="ECO:0000313" key="3">
    <source>
        <dbReference type="Proteomes" id="UP000287166"/>
    </source>
</evidence>
<dbReference type="Gene3D" id="3.40.640.10">
    <property type="entry name" value="Type I PLP-dependent aspartate aminotransferase-like (Major domain)"/>
    <property type="match status" value="1"/>
</dbReference>
<dbReference type="GeneID" id="38777715"/>
<reference evidence="2 3" key="1">
    <citation type="journal article" date="2018" name="Sci. Rep.">
        <title>Genome sequence of the cauliflower mushroom Sparassis crispa (Hanabiratake) and its association with beneficial usage.</title>
        <authorList>
            <person name="Kiyama R."/>
            <person name="Furutani Y."/>
            <person name="Kawaguchi K."/>
            <person name="Nakanishi T."/>
        </authorList>
    </citation>
    <scope>NUCLEOTIDE SEQUENCE [LARGE SCALE GENOMIC DNA]</scope>
</reference>
<feature type="domain" description="Aminotransferase class V" evidence="1">
    <location>
        <begin position="6"/>
        <end position="61"/>
    </location>
</feature>